<dbReference type="Proteomes" id="UP000565078">
    <property type="component" value="Unassembled WGS sequence"/>
</dbReference>
<dbReference type="CDD" id="cd03143">
    <property type="entry name" value="A4_beta-galactosidase_middle_domain"/>
    <property type="match status" value="1"/>
</dbReference>
<gene>
    <name evidence="1" type="ORF">HA254_06990</name>
</gene>
<evidence type="ECO:0000313" key="1">
    <source>
        <dbReference type="EMBL" id="HIH10380.1"/>
    </source>
</evidence>
<sequence>MDKKSEGSSAPKFAILLILLAAASFLLVFFNIVSCGFYSPLGCEIYYSLIAGGKPKVLIVHGEDGLGDPQYLYEVLRSPRIGARVSIKDIGIVSVPDLINYQLVIVERARTMSSAQLRMIQDYVNRGGRLVWIGDAGSQAPPEQADSNYFLVKGERKAGAGAEFIGPWARKSAGKQLSFDHLLGVQYRANYCELAGCKAGELAGVLDIVKQDSRIVNGISQSLPVFGDFSIVEIDEDAYQTALAYTDYGTNLLATAPSNYFWLRQGNLNFGREFPAIVSSGLGGRVVYYSFPPEFFVSDKMPVDKATGQRMEYWAMIENLYYGMLYKG</sequence>
<evidence type="ECO:0008006" key="3">
    <source>
        <dbReference type="Google" id="ProtNLM"/>
    </source>
</evidence>
<evidence type="ECO:0000313" key="2">
    <source>
        <dbReference type="Proteomes" id="UP000565078"/>
    </source>
</evidence>
<proteinExistence type="predicted"/>
<dbReference type="InterPro" id="IPR029062">
    <property type="entry name" value="Class_I_gatase-like"/>
</dbReference>
<dbReference type="Gene3D" id="3.40.50.880">
    <property type="match status" value="1"/>
</dbReference>
<reference evidence="2" key="1">
    <citation type="journal article" date="2020" name="bioRxiv">
        <title>A rank-normalized archaeal taxonomy based on genome phylogeny resolves widespread incomplete and uneven classifications.</title>
        <authorList>
            <person name="Rinke C."/>
            <person name="Chuvochina M."/>
            <person name="Mussig A.J."/>
            <person name="Chaumeil P.-A."/>
            <person name="Waite D.W."/>
            <person name="Whitman W.B."/>
            <person name="Parks D.H."/>
            <person name="Hugenholtz P."/>
        </authorList>
    </citation>
    <scope>NUCLEOTIDE SEQUENCE [LARGE SCALE GENOMIC DNA]</scope>
</reference>
<protein>
    <recommendedName>
        <fullName evidence="3">DUF4350 domain-containing protein</fullName>
    </recommendedName>
</protein>
<dbReference type="AlphaFoldDB" id="A0A7J4IZT4"/>
<dbReference type="EMBL" id="DUGC01000112">
    <property type="protein sequence ID" value="HIH10380.1"/>
    <property type="molecule type" value="Genomic_DNA"/>
</dbReference>
<dbReference type="SUPFAM" id="SSF52317">
    <property type="entry name" value="Class I glutamine amidotransferase-like"/>
    <property type="match status" value="1"/>
</dbReference>
<name>A0A7J4IZT4_9ARCH</name>
<accession>A0A7J4IZT4</accession>
<comment type="caution">
    <text evidence="1">The sequence shown here is derived from an EMBL/GenBank/DDBJ whole genome shotgun (WGS) entry which is preliminary data.</text>
</comment>
<organism evidence="1 2">
    <name type="scientific">Candidatus Iainarchaeum sp</name>
    <dbReference type="NCBI Taxonomy" id="3101447"/>
    <lineage>
        <taxon>Archaea</taxon>
        <taxon>Candidatus Iainarchaeota</taxon>
        <taxon>Candidatus Iainarchaeia</taxon>
        <taxon>Candidatus Iainarchaeales</taxon>
        <taxon>Candidatus Iainarchaeaceae</taxon>
        <taxon>Candidatus Iainarchaeum</taxon>
    </lineage>
</organism>